<dbReference type="AlphaFoldDB" id="D7CV47"/>
<feature type="region of interest" description="Disordered" evidence="1">
    <location>
        <begin position="105"/>
        <end position="148"/>
    </location>
</feature>
<reference evidence="2 3" key="2">
    <citation type="journal article" date="2011" name="Stand. Genomic Sci.">
        <title>Complete genome sequence of Truepera radiovictrix type strain (RQ-24).</title>
        <authorList>
            <person name="Ivanova N."/>
            <person name="Rohde C."/>
            <person name="Munk C."/>
            <person name="Nolan M."/>
            <person name="Lucas S."/>
            <person name="Del Rio T.G."/>
            <person name="Tice H."/>
            <person name="Deshpande S."/>
            <person name="Cheng J.F."/>
            <person name="Tapia R."/>
            <person name="Han C."/>
            <person name="Goodwin L."/>
            <person name="Pitluck S."/>
            <person name="Liolios K."/>
            <person name="Mavromatis K."/>
            <person name="Mikhailova N."/>
            <person name="Pati A."/>
            <person name="Chen A."/>
            <person name="Palaniappan K."/>
            <person name="Land M."/>
            <person name="Hauser L."/>
            <person name="Chang Y.J."/>
            <person name="Jeffries C.D."/>
            <person name="Brambilla E."/>
            <person name="Rohde M."/>
            <person name="Goker M."/>
            <person name="Tindall B.J."/>
            <person name="Woyke T."/>
            <person name="Bristow J."/>
            <person name="Eisen J.A."/>
            <person name="Markowitz V."/>
            <person name="Hugenholtz P."/>
            <person name="Kyrpides N.C."/>
            <person name="Klenk H.P."/>
            <person name="Lapidus A."/>
        </authorList>
    </citation>
    <scope>NUCLEOTIDE SEQUENCE [LARGE SCALE GENOMIC DNA]</scope>
    <source>
        <strain evidence="3">DSM 17093 / CIP 108686 / LMG 22925 / RQ-24</strain>
    </source>
</reference>
<keyword evidence="3" id="KW-1185">Reference proteome</keyword>
<dbReference type="KEGG" id="tra:Trad_2772"/>
<dbReference type="RefSeq" id="WP_013179233.1">
    <property type="nucleotide sequence ID" value="NC_014221.1"/>
</dbReference>
<protein>
    <submittedName>
        <fullName evidence="2">Uncharacterized protein</fullName>
    </submittedName>
</protein>
<evidence type="ECO:0000313" key="2">
    <source>
        <dbReference type="EMBL" id="ADI15874.1"/>
    </source>
</evidence>
<feature type="compositionally biased region" description="Low complexity" evidence="1">
    <location>
        <begin position="109"/>
        <end position="122"/>
    </location>
</feature>
<gene>
    <name evidence="2" type="ordered locus">Trad_2772</name>
</gene>
<name>D7CV47_TRURR</name>
<sequence length="148" mass="15912">MTYARLCGQLGQLYPVGGELGERHTCLVWRTEPRLLGCASGVGALYRLACDVADLYHAGRSVLLRPERRAEGRPQRPPLNAKVLWLECTVEGALLVFLQPLGRADSPREGGATADPATAADETSWRAHGTHGASARGVSKTSSLAYRT</sequence>
<proteinExistence type="predicted"/>
<evidence type="ECO:0000313" key="3">
    <source>
        <dbReference type="Proteomes" id="UP000000379"/>
    </source>
</evidence>
<dbReference type="HOGENOM" id="CLU_1758039_0_0_0"/>
<dbReference type="STRING" id="649638.Trad_2772"/>
<dbReference type="Proteomes" id="UP000000379">
    <property type="component" value="Chromosome"/>
</dbReference>
<dbReference type="EMBL" id="CP002049">
    <property type="protein sequence ID" value="ADI15874.1"/>
    <property type="molecule type" value="Genomic_DNA"/>
</dbReference>
<reference evidence="3" key="1">
    <citation type="submission" date="2010-05" db="EMBL/GenBank/DDBJ databases">
        <title>The complete genome of Truepera radiovictris DSM 17093.</title>
        <authorList>
            <consortium name="US DOE Joint Genome Institute (JGI-PGF)"/>
            <person name="Lucas S."/>
            <person name="Copeland A."/>
            <person name="Lapidus A."/>
            <person name="Glavina del Rio T."/>
            <person name="Dalin E."/>
            <person name="Tice H."/>
            <person name="Bruce D."/>
            <person name="Goodwin L."/>
            <person name="Pitluck S."/>
            <person name="Kyrpides N."/>
            <person name="Mavromatis K."/>
            <person name="Ovchinnikova G."/>
            <person name="Munk A.C."/>
            <person name="Detter J.C."/>
            <person name="Han C."/>
            <person name="Tapia R."/>
            <person name="Land M."/>
            <person name="Hauser L."/>
            <person name="Markowitz V."/>
            <person name="Cheng J.-F."/>
            <person name="Hugenholtz P."/>
            <person name="Woyke T."/>
            <person name="Wu D."/>
            <person name="Tindall B."/>
            <person name="Pomrenke H.G."/>
            <person name="Brambilla E."/>
            <person name="Klenk H.-P."/>
            <person name="Eisen J.A."/>
        </authorList>
    </citation>
    <scope>NUCLEOTIDE SEQUENCE [LARGE SCALE GENOMIC DNA]</scope>
    <source>
        <strain evidence="3">DSM 17093 / CIP 108686 / LMG 22925 / RQ-24</strain>
    </source>
</reference>
<feature type="compositionally biased region" description="Polar residues" evidence="1">
    <location>
        <begin position="139"/>
        <end position="148"/>
    </location>
</feature>
<evidence type="ECO:0000256" key="1">
    <source>
        <dbReference type="SAM" id="MobiDB-lite"/>
    </source>
</evidence>
<organism evidence="2 3">
    <name type="scientific">Truepera radiovictrix (strain DSM 17093 / CIP 108686 / LMG 22925 / RQ-24)</name>
    <dbReference type="NCBI Taxonomy" id="649638"/>
    <lineage>
        <taxon>Bacteria</taxon>
        <taxon>Thermotogati</taxon>
        <taxon>Deinococcota</taxon>
        <taxon>Deinococci</taxon>
        <taxon>Trueperales</taxon>
        <taxon>Trueperaceae</taxon>
        <taxon>Truepera</taxon>
    </lineage>
</organism>
<accession>D7CV47</accession>